<evidence type="ECO:0000313" key="2">
    <source>
        <dbReference type="EMBL" id="WNR46230.1"/>
    </source>
</evidence>
<dbReference type="SUPFAM" id="SSF56112">
    <property type="entry name" value="Protein kinase-like (PK-like)"/>
    <property type="match status" value="1"/>
</dbReference>
<proteinExistence type="predicted"/>
<organism evidence="2 3">
    <name type="scientific">Paenibacillus roseopurpureus</name>
    <dbReference type="NCBI Taxonomy" id="2918901"/>
    <lineage>
        <taxon>Bacteria</taxon>
        <taxon>Bacillati</taxon>
        <taxon>Bacillota</taxon>
        <taxon>Bacilli</taxon>
        <taxon>Bacillales</taxon>
        <taxon>Paenibacillaceae</taxon>
        <taxon>Paenibacillus</taxon>
    </lineage>
</organism>
<protein>
    <submittedName>
        <fullName evidence="2">CotS family spore coat protein</fullName>
    </submittedName>
</protein>
<dbReference type="Proteomes" id="UP001304650">
    <property type="component" value="Chromosome"/>
</dbReference>
<dbReference type="InterPro" id="IPR014255">
    <property type="entry name" value="Spore_coat_CotS"/>
</dbReference>
<accession>A0AA96LQM9</accession>
<keyword evidence="3" id="KW-1185">Reference proteome</keyword>
<dbReference type="PANTHER" id="PTHR39179:SF1">
    <property type="entry name" value="SPORE COAT PROTEIN I"/>
    <property type="match status" value="1"/>
</dbReference>
<feature type="region of interest" description="Disordered" evidence="1">
    <location>
        <begin position="509"/>
        <end position="545"/>
    </location>
</feature>
<dbReference type="KEGG" id="proo:MJB10_09095"/>
<name>A0AA96LQM9_9BACL</name>
<evidence type="ECO:0000256" key="1">
    <source>
        <dbReference type="SAM" id="MobiDB-lite"/>
    </source>
</evidence>
<dbReference type="AlphaFoldDB" id="A0AA96LQM9"/>
<dbReference type="PANTHER" id="PTHR39179">
    <property type="entry name" value="SPORE COAT PROTEIN I"/>
    <property type="match status" value="1"/>
</dbReference>
<feature type="compositionally biased region" description="Basic residues" evidence="1">
    <location>
        <begin position="532"/>
        <end position="545"/>
    </location>
</feature>
<sequence length="545" mass="62292">MENYQIVPWLDVLLDPGIVAEQYVPPELEQLAREVMTHYDMEVHDMLLVTSKPDKGGAIWKIATNKGNLSIKCLHRRPRRSLFSVGAQKYMSELGHRVPSFIPTKEGNYFVEAGGKLWIVTDWIEPLIPVSKIDLEGASQLCYGLGEFHKNSKGYVPPVGSEKSSRIHGWGKYYEKIIAKIGWFQDIALAYPETGGSGNLLAVVEDFKRQANEIYQRFQNSAYTKMVAKGGPHWGLAHQDFGWSNGQMGPGGIWVIDLDGVSYDLPIRDLRKLITSTMDDMGVWDLTWIRGMIDAYHQANPLDQETFEILWIDMAFPNEFYKHVKEIVFNPVPFLDLELTPILQRVLATETSKWQALSELEQDKAKYPAGDYTAEVIAPFVYERPASTLPGDLIAPPAPVFTEIPVPEPVVVPAIPAPRVRRPRVIIRKPARRRKRVNLRVPKKRVVSGARNTKKVLPVKKKQQQKIIYWRFKPRYKLVWSTKNKRYVKILLPAHKPLQKLVKPAKRITPPLKKKINTPTKKSTFNSQKLQPMKKKQLKLKPRTA</sequence>
<dbReference type="Gene3D" id="3.30.200.20">
    <property type="entry name" value="Phosphorylase Kinase, domain 1"/>
    <property type="match status" value="1"/>
</dbReference>
<dbReference type="InterPro" id="IPR011009">
    <property type="entry name" value="Kinase-like_dom_sf"/>
</dbReference>
<dbReference type="GO" id="GO:0042601">
    <property type="term" value="C:endospore-forming forespore"/>
    <property type="evidence" value="ECO:0007669"/>
    <property type="project" value="TreeGrafter"/>
</dbReference>
<gene>
    <name evidence="2" type="ORF">MJB10_09095</name>
</gene>
<dbReference type="EMBL" id="CP130319">
    <property type="protein sequence ID" value="WNR46230.1"/>
    <property type="molecule type" value="Genomic_DNA"/>
</dbReference>
<reference evidence="2" key="1">
    <citation type="submission" date="2022-02" db="EMBL/GenBank/DDBJ databases">
        <title>Paenibacillus sp. MBLB1832 Whole Genome Shotgun Sequencing.</title>
        <authorList>
            <person name="Hwang C.Y."/>
            <person name="Cho E.-S."/>
            <person name="Seo M.-J."/>
        </authorList>
    </citation>
    <scope>NUCLEOTIDE SEQUENCE</scope>
    <source>
        <strain evidence="2">MBLB1832</strain>
    </source>
</reference>
<dbReference type="Gene3D" id="3.90.1200.10">
    <property type="match status" value="1"/>
</dbReference>
<dbReference type="NCBIfam" id="TIGR02906">
    <property type="entry name" value="spore_CotS"/>
    <property type="match status" value="1"/>
</dbReference>
<feature type="compositionally biased region" description="Polar residues" evidence="1">
    <location>
        <begin position="517"/>
        <end position="527"/>
    </location>
</feature>
<dbReference type="InterPro" id="IPR047175">
    <property type="entry name" value="CotS-like"/>
</dbReference>
<evidence type="ECO:0000313" key="3">
    <source>
        <dbReference type="Proteomes" id="UP001304650"/>
    </source>
</evidence>